<dbReference type="GO" id="GO:0005737">
    <property type="term" value="C:cytoplasm"/>
    <property type="evidence" value="ECO:0007669"/>
    <property type="project" value="TreeGrafter"/>
</dbReference>
<dbReference type="GO" id="GO:0006508">
    <property type="term" value="P:proteolysis"/>
    <property type="evidence" value="ECO:0007669"/>
    <property type="project" value="UniProtKB-KW"/>
</dbReference>
<dbReference type="AlphaFoldDB" id="A0A2S8AAZ6"/>
<evidence type="ECO:0000256" key="1">
    <source>
        <dbReference type="ARBA" id="ARBA00022670"/>
    </source>
</evidence>
<comment type="caution">
    <text evidence="6">The sequence shown here is derived from an EMBL/GenBank/DDBJ whole genome shotgun (WGS) entry which is preliminary data.</text>
</comment>
<dbReference type="SUPFAM" id="SSF54001">
    <property type="entry name" value="Cysteine proteinases"/>
    <property type="match status" value="1"/>
</dbReference>
<dbReference type="GO" id="GO:0070005">
    <property type="term" value="F:cysteine-type aminopeptidase activity"/>
    <property type="evidence" value="ECO:0007669"/>
    <property type="project" value="InterPro"/>
</dbReference>
<keyword evidence="4 6" id="KW-0031">Aminopeptidase</keyword>
<dbReference type="InterPro" id="IPR004134">
    <property type="entry name" value="Peptidase_C1B"/>
</dbReference>
<dbReference type="InterPro" id="IPR038765">
    <property type="entry name" value="Papain-like_cys_pep_sf"/>
</dbReference>
<dbReference type="EMBL" id="PSZM01000040">
    <property type="protein sequence ID" value="PQL91722.1"/>
    <property type="molecule type" value="Genomic_DNA"/>
</dbReference>
<dbReference type="PROSITE" id="PS00139">
    <property type="entry name" value="THIOL_PROTEASE_CYS"/>
    <property type="match status" value="1"/>
</dbReference>
<organism evidence="6 7">
    <name type="scientific">Apibacter adventoris</name>
    <dbReference type="NCBI Taxonomy" id="1679466"/>
    <lineage>
        <taxon>Bacteria</taxon>
        <taxon>Pseudomonadati</taxon>
        <taxon>Bacteroidota</taxon>
        <taxon>Flavobacteriia</taxon>
        <taxon>Flavobacteriales</taxon>
        <taxon>Weeksellaceae</taxon>
        <taxon>Apibacter</taxon>
    </lineage>
</organism>
<dbReference type="PANTHER" id="PTHR10363:SF2">
    <property type="entry name" value="BLEOMYCIN HYDROLASE"/>
    <property type="match status" value="1"/>
</dbReference>
<keyword evidence="2 4" id="KW-0378">Hydrolase</keyword>
<gene>
    <name evidence="6" type="ORF">C4S77_07945</name>
</gene>
<keyword evidence="3 4" id="KW-0788">Thiol protease</keyword>
<dbReference type="Proteomes" id="UP000238042">
    <property type="component" value="Unassembled WGS sequence"/>
</dbReference>
<feature type="active site" evidence="5">
    <location>
        <position position="51"/>
    </location>
</feature>
<feature type="active site" evidence="5">
    <location>
        <position position="318"/>
    </location>
</feature>
<dbReference type="Gene3D" id="3.90.70.10">
    <property type="entry name" value="Cysteine proteinases"/>
    <property type="match status" value="1"/>
</dbReference>
<dbReference type="Pfam" id="PF03051">
    <property type="entry name" value="Peptidase_C1_2"/>
    <property type="match status" value="1"/>
</dbReference>
<evidence type="ECO:0000256" key="4">
    <source>
        <dbReference type="PIRNR" id="PIRNR005700"/>
    </source>
</evidence>
<feature type="active site" evidence="5">
    <location>
        <position position="339"/>
    </location>
</feature>
<keyword evidence="7" id="KW-1185">Reference proteome</keyword>
<proteinExistence type="inferred from homology"/>
<keyword evidence="1 4" id="KW-0645">Protease</keyword>
<accession>A0A2S8AAZ6</accession>
<protein>
    <recommendedName>
        <fullName evidence="4">Aminopeptidase</fullName>
    </recommendedName>
</protein>
<evidence type="ECO:0000256" key="2">
    <source>
        <dbReference type="ARBA" id="ARBA00022801"/>
    </source>
</evidence>
<comment type="similarity">
    <text evidence="4">Belongs to the peptidase C1 family.</text>
</comment>
<reference evidence="6 7" key="1">
    <citation type="submission" date="2018-02" db="EMBL/GenBank/DDBJ databases">
        <title>Genome sequences of Apibacter spp., gut symbionts of Asian honey bees.</title>
        <authorList>
            <person name="Kwong W.K."/>
            <person name="Steele M.I."/>
            <person name="Moran N.A."/>
        </authorList>
    </citation>
    <scope>NUCLEOTIDE SEQUENCE [LARGE SCALE GENOMIC DNA]</scope>
    <source>
        <strain evidence="7">wkB301</strain>
    </source>
</reference>
<dbReference type="GO" id="GO:0009636">
    <property type="term" value="P:response to toxic substance"/>
    <property type="evidence" value="ECO:0007669"/>
    <property type="project" value="TreeGrafter"/>
</dbReference>
<sequence>MLCCITSGIFAQDDLINKIKDNKSEKTNFQFTVIKQLDNTSIKNQGSSGTCWSYSGNSFIESEVYKKHKKAIDIAEIYTARKTYEDKAKKYILMGGYVNYGDGGELHDVINIYKKYGIVPQEAYTGLINGADRNNFNMMQDELKSYLENINSQKAPIDLNWHIKFSQILDKYLGEVPKTFVYENKTYTPETFAKEIVKLDPTDYIEISSYKDYPYYQPFVVPIPDNWSSDSSYNIPMAELTEVIDNALKNGYTVGWATDVSEPYFSWKNGIAYVPDLDLYNLTAEQKAQLFTEPKADKKITEQMRQDALNNLTTTDDHGMHIVGLAKDQTGKEYYIVKNSWGISNDFQGYLYVTKPYVQYKTTALLVNKKALPKNIRKKLSL</sequence>
<dbReference type="PANTHER" id="PTHR10363">
    <property type="entry name" value="BLEOMYCIN HYDROLASE"/>
    <property type="match status" value="1"/>
</dbReference>
<dbReference type="PIRSF" id="PIRSF005700">
    <property type="entry name" value="PepC"/>
    <property type="match status" value="1"/>
</dbReference>
<evidence type="ECO:0000313" key="6">
    <source>
        <dbReference type="EMBL" id="PQL91722.1"/>
    </source>
</evidence>
<evidence type="ECO:0000313" key="7">
    <source>
        <dbReference type="Proteomes" id="UP000238042"/>
    </source>
</evidence>
<name>A0A2S8AAZ6_9FLAO</name>
<dbReference type="InterPro" id="IPR000169">
    <property type="entry name" value="Pept_cys_AS"/>
</dbReference>
<dbReference type="GO" id="GO:0043418">
    <property type="term" value="P:homocysteine catabolic process"/>
    <property type="evidence" value="ECO:0007669"/>
    <property type="project" value="TreeGrafter"/>
</dbReference>
<dbReference type="OrthoDB" id="9814054at2"/>
<evidence type="ECO:0000256" key="5">
    <source>
        <dbReference type="PIRSR" id="PIRSR005700-1"/>
    </source>
</evidence>
<evidence type="ECO:0000256" key="3">
    <source>
        <dbReference type="ARBA" id="ARBA00022807"/>
    </source>
</evidence>